<organism evidence="1 2">
    <name type="scientific">Fusarium equiseti</name>
    <name type="common">Fusarium scirpi</name>
    <dbReference type="NCBI Taxonomy" id="61235"/>
    <lineage>
        <taxon>Eukaryota</taxon>
        <taxon>Fungi</taxon>
        <taxon>Dikarya</taxon>
        <taxon>Ascomycota</taxon>
        <taxon>Pezizomycotina</taxon>
        <taxon>Sordariomycetes</taxon>
        <taxon>Hypocreomycetidae</taxon>
        <taxon>Hypocreales</taxon>
        <taxon>Nectriaceae</taxon>
        <taxon>Fusarium</taxon>
        <taxon>Fusarium incarnatum-equiseti species complex</taxon>
    </lineage>
</organism>
<comment type="caution">
    <text evidence="1">The sequence shown here is derived from an EMBL/GenBank/DDBJ whole genome shotgun (WGS) entry which is preliminary data.</text>
</comment>
<gene>
    <name evidence="1" type="ORF">FEQUK3_LOCUS11531</name>
</gene>
<name>A0A8J2JII1_FUSEQ</name>
<protein>
    <submittedName>
        <fullName evidence="1">Uncharacterized protein</fullName>
    </submittedName>
</protein>
<reference evidence="1" key="1">
    <citation type="submission" date="2021-05" db="EMBL/GenBank/DDBJ databases">
        <authorList>
            <person name="Khan N."/>
        </authorList>
    </citation>
    <scope>NUCLEOTIDE SEQUENCE</scope>
</reference>
<dbReference type="EMBL" id="CAJSTJ010000189">
    <property type="protein sequence ID" value="CAG7565814.1"/>
    <property type="molecule type" value="Genomic_DNA"/>
</dbReference>
<proteinExistence type="predicted"/>
<evidence type="ECO:0000313" key="2">
    <source>
        <dbReference type="Proteomes" id="UP000693738"/>
    </source>
</evidence>
<dbReference type="Proteomes" id="UP000693738">
    <property type="component" value="Unassembled WGS sequence"/>
</dbReference>
<accession>A0A8J2JII1</accession>
<evidence type="ECO:0000313" key="1">
    <source>
        <dbReference type="EMBL" id="CAG7565814.1"/>
    </source>
</evidence>
<dbReference type="AlphaFoldDB" id="A0A8J2JII1"/>
<sequence length="364" mass="40726">MSATKHRVKAADAALWHAYLRAISDYFPFSEEPDGYRIYTAPLTSFGVTIGKAVDPSIVNNDLFRLGDLLLPPDSPIFLPRLSYSKRLRRYLEAVATPPGRQDAASLARLETAKERLDNATTEFIRCRLEAYAAYLSDPLYKQVQIATSAPTSPQVSFESWAKTFYPAYQLAELRKDATSQEAFDAHLDYYGAQTASLWKDKMQLEQAFQGQLLNMPYNMPTCTSQVTRDAIVGTVTQLPSLDITYQPRYNIDTKFSEEALNWVLNAENKKNNPVVITFDSRSSSESGNDSVNWNDLGFSKVSLSKHDEILARVPLFTAHTHDLPASTKRPNYQVGLDDEKTSVTVTIQASDAAVFPIGPDQSW</sequence>